<feature type="transmembrane region" description="Helical" evidence="1">
    <location>
        <begin position="641"/>
        <end position="659"/>
    </location>
</feature>
<gene>
    <name evidence="4" type="ORF">H9L21_15260</name>
    <name evidence="3" type="ORF">IBG24_11470</name>
</gene>
<evidence type="ECO:0000313" key="6">
    <source>
        <dbReference type="Proteomes" id="UP000620591"/>
    </source>
</evidence>
<protein>
    <recommendedName>
        <fullName evidence="7">Secreted protein</fullName>
    </recommendedName>
</protein>
<keyword evidence="1" id="KW-1133">Transmembrane helix</keyword>
<reference evidence="3" key="1">
    <citation type="submission" date="2020-09" db="EMBL/GenBank/DDBJ databases">
        <title>Novel species in genus Aeromicrobium.</title>
        <authorList>
            <person name="Zhang G."/>
        </authorList>
    </citation>
    <scope>NUCLEOTIDE SEQUENCE</scope>
    <source>
        <strain evidence="5">zg-629</strain>
        <strain evidence="4">Zg-629</strain>
        <strain evidence="3">Zg-636</strain>
    </source>
</reference>
<dbReference type="Pfam" id="PF19516">
    <property type="entry name" value="DUF6049"/>
    <property type="match status" value="1"/>
</dbReference>
<feature type="chain" id="PRO_5034637650" description="Secreted protein" evidence="2">
    <location>
        <begin position="28"/>
        <end position="684"/>
    </location>
</feature>
<dbReference type="Proteomes" id="UP000620591">
    <property type="component" value="Unassembled WGS sequence"/>
</dbReference>
<dbReference type="AlphaFoldDB" id="A0A8I0EXI7"/>
<feature type="signal peptide" evidence="2">
    <location>
        <begin position="1"/>
        <end position="27"/>
    </location>
</feature>
<name>A0A8I0EXI7_9ACTN</name>
<evidence type="ECO:0000313" key="4">
    <source>
        <dbReference type="EMBL" id="QNL94408.1"/>
    </source>
</evidence>
<proteinExistence type="predicted"/>
<keyword evidence="1" id="KW-0812">Transmembrane</keyword>
<organism evidence="3 6">
    <name type="scientific">Aeromicrobium senzhongii</name>
    <dbReference type="NCBI Taxonomy" id="2663859"/>
    <lineage>
        <taxon>Bacteria</taxon>
        <taxon>Bacillati</taxon>
        <taxon>Actinomycetota</taxon>
        <taxon>Actinomycetes</taxon>
        <taxon>Propionibacteriales</taxon>
        <taxon>Nocardioidaceae</taxon>
        <taxon>Aeromicrobium</taxon>
    </lineage>
</organism>
<keyword evidence="2" id="KW-0732">Signal</keyword>
<keyword evidence="1" id="KW-0472">Membrane</keyword>
<keyword evidence="5" id="KW-1185">Reference proteome</keyword>
<evidence type="ECO:0008006" key="7">
    <source>
        <dbReference type="Google" id="ProtNLM"/>
    </source>
</evidence>
<accession>A0A8I0EXI7</accession>
<evidence type="ECO:0000313" key="5">
    <source>
        <dbReference type="Proteomes" id="UP000515871"/>
    </source>
</evidence>
<evidence type="ECO:0000256" key="2">
    <source>
        <dbReference type="SAM" id="SignalP"/>
    </source>
</evidence>
<dbReference type="RefSeq" id="WP_154597285.1">
    <property type="nucleotide sequence ID" value="NZ_CP060587.1"/>
</dbReference>
<sequence>MSIRAWLTAVVVAVSLLVGAPTSTATADDAGSLSVRIDGLSPSRLSADATIQMSGIVRNTGSTPWTSVQAYLVIPRSPFESREQIETAIEDGRSYTGERVVEAGTFAEVGDLAPGAWKRFEIKVPVSRLGLAGPGGVYPVGVQILATDAAGQRSNDAVSRATTFLPWVPDPAQPVPAGLVWPFTPTWRPAETDLEQIAISAESGQLRHYLDAARATPREGRTIVLDPSLLDELNRVTRPQNLPEGVDIPESRGAAVKAWISDLRELALDSTTWIVGYARPDELALSRYPENAETLWKRVDEATSQSLVDYALTGSRASWPTISGTTLEMLEDIRSRGDGPVLVSRESVPDWEPRLGSVVKLETLNGPLPLLVNGTLPDIPGAETPVTLRQRVLAHAALGTLSRESDAASRADALTIVDPSWNPGAGGGAVIGQAVTQRGSGGLTRPVTATDLLRTAPTSYSGRVPEEVDTTSLSASVLDRLATLSDIADRYDEVTVPAQRSDQARDIASLMSVRWRSEPALLDRAVRGETSKLTSALDAITIDSPSTITLSSSRGGFPLTISNGTKQPVLVGLDLSADNPALDLDDVEPVEIDAGERHTFTVEVDLEDQTSSTVTARLSTDSGATFGTPADFNIRSSNVGLIVWAAMAAAGLLVVATWARRFLGRRRRRSEAADTPATPEDDDE</sequence>
<dbReference type="EMBL" id="CP060587">
    <property type="protein sequence ID" value="QNL94408.1"/>
    <property type="molecule type" value="Genomic_DNA"/>
</dbReference>
<dbReference type="EMBL" id="JACTVM010000003">
    <property type="protein sequence ID" value="MBC9226940.1"/>
    <property type="molecule type" value="Genomic_DNA"/>
</dbReference>
<evidence type="ECO:0000256" key="1">
    <source>
        <dbReference type="SAM" id="Phobius"/>
    </source>
</evidence>
<dbReference type="InterPro" id="IPR046112">
    <property type="entry name" value="DUF6049"/>
</dbReference>
<dbReference type="Proteomes" id="UP000515871">
    <property type="component" value="Chromosome"/>
</dbReference>
<evidence type="ECO:0000313" key="3">
    <source>
        <dbReference type="EMBL" id="MBC9226940.1"/>
    </source>
</evidence>